<dbReference type="InterPro" id="IPR036291">
    <property type="entry name" value="NAD(P)-bd_dom_sf"/>
</dbReference>
<dbReference type="Pfam" id="PF13561">
    <property type="entry name" value="adh_short_C2"/>
    <property type="match status" value="1"/>
</dbReference>
<dbReference type="Gene3D" id="3.40.50.720">
    <property type="entry name" value="NAD(P)-binding Rossmann-like Domain"/>
    <property type="match status" value="1"/>
</dbReference>
<dbReference type="PATRIC" id="fig|629263.4.peg.3291"/>
<name>F3GBW8_PSESJ</name>
<dbReference type="InterPro" id="IPR002347">
    <property type="entry name" value="SDR_fam"/>
</dbReference>
<accession>F3GBW8</accession>
<comment type="caution">
    <text evidence="1">The sequence shown here is derived from an EMBL/GenBank/DDBJ whole genome shotgun (WGS) entry which is preliminary data.</text>
</comment>
<reference evidence="1 2" key="1">
    <citation type="journal article" date="2011" name="PLoS Pathog.">
        <title>Dynamic evolution of pathogenicity revealed by sequencing and comparative genomics of 19 Pseudomonas syringae isolates.</title>
        <authorList>
            <person name="Baltrus D.A."/>
            <person name="Nishimura M.T."/>
            <person name="Romanchuk A."/>
            <person name="Chang J.H."/>
            <person name="Mukhtar M.S."/>
            <person name="Cherkis K."/>
            <person name="Roach J."/>
            <person name="Grant S.R."/>
            <person name="Jones C.D."/>
            <person name="Dangl J.L."/>
        </authorList>
    </citation>
    <scope>NUCLEOTIDE SEQUENCE [LARGE SCALE GENOMIC DNA]</scope>
    <source>
        <strain evidence="1 2">1704B</strain>
    </source>
</reference>
<feature type="non-terminal residue" evidence="1">
    <location>
        <position position="1"/>
    </location>
</feature>
<evidence type="ECO:0008006" key="3">
    <source>
        <dbReference type="Google" id="ProtNLM"/>
    </source>
</evidence>
<organism evidence="1 2">
    <name type="scientific">Pseudomonas syringae pv. pisi str. 1704B</name>
    <dbReference type="NCBI Taxonomy" id="629263"/>
    <lineage>
        <taxon>Bacteria</taxon>
        <taxon>Pseudomonadati</taxon>
        <taxon>Pseudomonadota</taxon>
        <taxon>Gammaproteobacteria</taxon>
        <taxon>Pseudomonadales</taxon>
        <taxon>Pseudomonadaceae</taxon>
        <taxon>Pseudomonas</taxon>
        <taxon>Pseudomonas syringae</taxon>
    </lineage>
</organism>
<dbReference type="SUPFAM" id="SSF51735">
    <property type="entry name" value="NAD(P)-binding Rossmann-fold domains"/>
    <property type="match status" value="1"/>
</dbReference>
<sequence length="41" mass="4418">RVLCPWAVAVRPEEVAEAILWLLSDNASYATGTFIDVAGGR</sequence>
<evidence type="ECO:0000313" key="1">
    <source>
        <dbReference type="EMBL" id="EGH44568.1"/>
    </source>
</evidence>
<evidence type="ECO:0000313" key="2">
    <source>
        <dbReference type="Proteomes" id="UP000004986"/>
    </source>
</evidence>
<dbReference type="AlphaFoldDB" id="F3GBW8"/>
<keyword evidence="2" id="KW-1185">Reference proteome</keyword>
<protein>
    <recommendedName>
        <fullName evidence="3">SDR family oxidoreductase</fullName>
    </recommendedName>
</protein>
<dbReference type="Proteomes" id="UP000004986">
    <property type="component" value="Unassembled WGS sequence"/>
</dbReference>
<dbReference type="HOGENOM" id="CLU_3262657_0_0_6"/>
<gene>
    <name evidence="1" type="ORF">PSYPI_20178</name>
</gene>
<proteinExistence type="predicted"/>
<dbReference type="EMBL" id="AEAI01001006">
    <property type="protein sequence ID" value="EGH44568.1"/>
    <property type="molecule type" value="Genomic_DNA"/>
</dbReference>